<keyword evidence="3" id="KW-0808">Transferase</keyword>
<dbReference type="InterPro" id="IPR000719">
    <property type="entry name" value="Prot_kinase_dom"/>
</dbReference>
<dbReference type="Gramene" id="AUR62034859-RA">
    <property type="protein sequence ID" value="AUR62034859-RA:cds"/>
    <property type="gene ID" value="AUR62034859"/>
</dbReference>
<reference evidence="7" key="2">
    <citation type="submission" date="2021-03" db="UniProtKB">
        <authorList>
            <consortium name="EnsemblPlants"/>
        </authorList>
    </citation>
    <scope>IDENTIFICATION</scope>
</reference>
<dbReference type="SMART" id="SM00220">
    <property type="entry name" value="S_TKc"/>
    <property type="match status" value="1"/>
</dbReference>
<dbReference type="Gene3D" id="3.30.200.20">
    <property type="entry name" value="Phosphorylase Kinase, domain 1"/>
    <property type="match status" value="1"/>
</dbReference>
<dbReference type="GO" id="GO:0005524">
    <property type="term" value="F:ATP binding"/>
    <property type="evidence" value="ECO:0007669"/>
    <property type="project" value="InterPro"/>
</dbReference>
<feature type="domain" description="Protein kinase" evidence="6">
    <location>
        <begin position="46"/>
        <end position="287"/>
    </location>
</feature>
<comment type="catalytic activity">
    <reaction evidence="5">
        <text>L-seryl-[protein] + ATP = O-phospho-L-seryl-[protein] + ADP + H(+)</text>
        <dbReference type="Rhea" id="RHEA:17989"/>
        <dbReference type="Rhea" id="RHEA-COMP:9863"/>
        <dbReference type="Rhea" id="RHEA-COMP:11604"/>
        <dbReference type="ChEBI" id="CHEBI:15378"/>
        <dbReference type="ChEBI" id="CHEBI:29999"/>
        <dbReference type="ChEBI" id="CHEBI:30616"/>
        <dbReference type="ChEBI" id="CHEBI:83421"/>
        <dbReference type="ChEBI" id="CHEBI:456216"/>
        <dbReference type="EC" id="2.7.11.1"/>
    </reaction>
</comment>
<comment type="catalytic activity">
    <reaction evidence="4">
        <text>L-threonyl-[protein] + ATP = O-phospho-L-threonyl-[protein] + ADP + H(+)</text>
        <dbReference type="Rhea" id="RHEA:46608"/>
        <dbReference type="Rhea" id="RHEA-COMP:11060"/>
        <dbReference type="Rhea" id="RHEA-COMP:11605"/>
        <dbReference type="ChEBI" id="CHEBI:15378"/>
        <dbReference type="ChEBI" id="CHEBI:30013"/>
        <dbReference type="ChEBI" id="CHEBI:30616"/>
        <dbReference type="ChEBI" id="CHEBI:61977"/>
        <dbReference type="ChEBI" id="CHEBI:456216"/>
        <dbReference type="EC" id="2.7.11.1"/>
    </reaction>
</comment>
<dbReference type="AlphaFoldDB" id="A0A803MT68"/>
<evidence type="ECO:0000256" key="3">
    <source>
        <dbReference type="ARBA" id="ARBA00022777"/>
    </source>
</evidence>
<protein>
    <recommendedName>
        <fullName evidence="1">non-specific serine/threonine protein kinase</fullName>
        <ecNumber evidence="1">2.7.11.1</ecNumber>
    </recommendedName>
</protein>
<dbReference type="InterPro" id="IPR050588">
    <property type="entry name" value="WNK_Ser-Thr_kinase"/>
</dbReference>
<keyword evidence="2" id="KW-0723">Serine/threonine-protein kinase</keyword>
<dbReference type="GO" id="GO:0004674">
    <property type="term" value="F:protein serine/threonine kinase activity"/>
    <property type="evidence" value="ECO:0007669"/>
    <property type="project" value="UniProtKB-KW"/>
</dbReference>
<dbReference type="EnsemblPlants" id="AUR62034859-RA">
    <property type="protein sequence ID" value="AUR62034859-RA:cds"/>
    <property type="gene ID" value="AUR62034859"/>
</dbReference>
<keyword evidence="3" id="KW-0418">Kinase</keyword>
<dbReference type="Pfam" id="PF00069">
    <property type="entry name" value="Pkinase"/>
    <property type="match status" value="1"/>
</dbReference>
<dbReference type="PROSITE" id="PS50011">
    <property type="entry name" value="PROTEIN_KINASE_DOM"/>
    <property type="match status" value="1"/>
</dbReference>
<evidence type="ECO:0000259" key="6">
    <source>
        <dbReference type="PROSITE" id="PS50011"/>
    </source>
</evidence>
<dbReference type="Gene3D" id="1.10.510.10">
    <property type="entry name" value="Transferase(Phosphotransferase) domain 1"/>
    <property type="match status" value="1"/>
</dbReference>
<dbReference type="PROSITE" id="PS00108">
    <property type="entry name" value="PROTEIN_KINASE_ST"/>
    <property type="match status" value="1"/>
</dbReference>
<evidence type="ECO:0000256" key="5">
    <source>
        <dbReference type="ARBA" id="ARBA00048679"/>
    </source>
</evidence>
<dbReference type="InterPro" id="IPR008271">
    <property type="entry name" value="Ser/Thr_kinase_AS"/>
</dbReference>
<dbReference type="InterPro" id="IPR011009">
    <property type="entry name" value="Kinase-like_dom_sf"/>
</dbReference>
<evidence type="ECO:0000256" key="4">
    <source>
        <dbReference type="ARBA" id="ARBA00047899"/>
    </source>
</evidence>
<dbReference type="EC" id="2.7.11.1" evidence="1"/>
<dbReference type="PANTHER" id="PTHR13902">
    <property type="entry name" value="SERINE/THREONINE-PROTEIN KINASE WNK WITH NO LYSINE -RELATED"/>
    <property type="match status" value="1"/>
</dbReference>
<dbReference type="Proteomes" id="UP000596660">
    <property type="component" value="Unplaced"/>
</dbReference>
<evidence type="ECO:0000256" key="2">
    <source>
        <dbReference type="ARBA" id="ARBA00022527"/>
    </source>
</evidence>
<evidence type="ECO:0000313" key="7">
    <source>
        <dbReference type="EnsemblPlants" id="AUR62034859-RA:cds"/>
    </source>
</evidence>
<name>A0A803MT68_CHEQI</name>
<sequence length="287" mass="32217">MASSSRIVKTKGPILLGNNPDIIEVGSSSQANSRRVQERSPSRQFIRYNNVIGKGNSKVVFEGLDTLNGVLVAWNKIMVTNADLKKKGSVENCCGEPELLQTLDHENIIKCYCFWISKDRNFINMITDLASSKSLSNYRRSHELVGSVTAMSAIKGWCRQILSALEYLHSRTPMIIHRDVKGENILIDGVSGKIKLADFGFAVPYEDETHNVAGTLSYMSAEDLNGEQSEKSDIYAFGMCVLQMMTEEPLYSEFRSKYELLGKIKSGVKPTALYFVQDKMRRRNQHG</sequence>
<reference evidence="7" key="1">
    <citation type="journal article" date="2017" name="Nature">
        <title>The genome of Chenopodium quinoa.</title>
        <authorList>
            <person name="Jarvis D.E."/>
            <person name="Ho Y.S."/>
            <person name="Lightfoot D.J."/>
            <person name="Schmoeckel S.M."/>
            <person name="Li B."/>
            <person name="Borm T.J.A."/>
            <person name="Ohyanagi H."/>
            <person name="Mineta K."/>
            <person name="Michell C.T."/>
            <person name="Saber N."/>
            <person name="Kharbatia N.M."/>
            <person name="Rupper R.R."/>
            <person name="Sharp A.R."/>
            <person name="Dally N."/>
            <person name="Boughton B.A."/>
            <person name="Woo Y.H."/>
            <person name="Gao G."/>
            <person name="Schijlen E.G.W.M."/>
            <person name="Guo X."/>
            <person name="Momin A.A."/>
            <person name="Negrao S."/>
            <person name="Al-Babili S."/>
            <person name="Gehring C."/>
            <person name="Roessner U."/>
            <person name="Jung C."/>
            <person name="Murphy K."/>
            <person name="Arold S.T."/>
            <person name="Gojobori T."/>
            <person name="van der Linden C.G."/>
            <person name="van Loo E.N."/>
            <person name="Jellen E.N."/>
            <person name="Maughan P.J."/>
            <person name="Tester M."/>
        </authorList>
    </citation>
    <scope>NUCLEOTIDE SEQUENCE [LARGE SCALE GENOMIC DNA]</scope>
    <source>
        <strain evidence="7">cv. PI 614886</strain>
    </source>
</reference>
<keyword evidence="8" id="KW-1185">Reference proteome</keyword>
<evidence type="ECO:0000313" key="8">
    <source>
        <dbReference type="Proteomes" id="UP000596660"/>
    </source>
</evidence>
<dbReference type="SUPFAM" id="SSF56112">
    <property type="entry name" value="Protein kinase-like (PK-like)"/>
    <property type="match status" value="1"/>
</dbReference>
<evidence type="ECO:0000256" key="1">
    <source>
        <dbReference type="ARBA" id="ARBA00012513"/>
    </source>
</evidence>
<accession>A0A803MT68</accession>
<organism evidence="7 8">
    <name type="scientific">Chenopodium quinoa</name>
    <name type="common">Quinoa</name>
    <dbReference type="NCBI Taxonomy" id="63459"/>
    <lineage>
        <taxon>Eukaryota</taxon>
        <taxon>Viridiplantae</taxon>
        <taxon>Streptophyta</taxon>
        <taxon>Embryophyta</taxon>
        <taxon>Tracheophyta</taxon>
        <taxon>Spermatophyta</taxon>
        <taxon>Magnoliopsida</taxon>
        <taxon>eudicotyledons</taxon>
        <taxon>Gunneridae</taxon>
        <taxon>Pentapetalae</taxon>
        <taxon>Caryophyllales</taxon>
        <taxon>Chenopodiaceae</taxon>
        <taxon>Chenopodioideae</taxon>
        <taxon>Atripliceae</taxon>
        <taxon>Chenopodium</taxon>
    </lineage>
</organism>
<proteinExistence type="predicted"/>